<feature type="signal peptide" evidence="1">
    <location>
        <begin position="1"/>
        <end position="24"/>
    </location>
</feature>
<dbReference type="RefSeq" id="WP_212009062.1">
    <property type="nucleotide sequence ID" value="NZ_JAAFYZ010000029.1"/>
</dbReference>
<dbReference type="Proteomes" id="UP000730482">
    <property type="component" value="Unassembled WGS sequence"/>
</dbReference>
<keyword evidence="1" id="KW-0732">Signal</keyword>
<evidence type="ECO:0000313" key="3">
    <source>
        <dbReference type="Proteomes" id="UP000730482"/>
    </source>
</evidence>
<feature type="chain" id="PRO_5047252628" evidence="1">
    <location>
        <begin position="25"/>
        <end position="211"/>
    </location>
</feature>
<evidence type="ECO:0000256" key="1">
    <source>
        <dbReference type="SAM" id="SignalP"/>
    </source>
</evidence>
<comment type="caution">
    <text evidence="2">The sequence shown here is derived from an EMBL/GenBank/DDBJ whole genome shotgun (WGS) entry which is preliminary data.</text>
</comment>
<sequence length="211" mass="21377">MGAFTRITLAGCAAGIALSVGGTAAVAAASSTSSTPRPAGVAHAAAAMSCADLDQVFQSPQTNGTYPVTVVSNQPDGIVGYGGEQYAYSYPSGGVSGQFANGQLTGSTSNYLFSDRATFIPPTGGGFGGASQPFSINAPVPLSYTLARTGTGQYTVGLNFGSGINRQFSFAAQCMGESLVGYTRAIGNNEYTDDATYTITIGTFVPTTIIH</sequence>
<protein>
    <submittedName>
        <fullName evidence="2">Uncharacterized protein</fullName>
    </submittedName>
</protein>
<dbReference type="EMBL" id="JAAFYZ010000029">
    <property type="protein sequence ID" value="MBS2547475.1"/>
    <property type="molecule type" value="Genomic_DNA"/>
</dbReference>
<accession>A0ABS5KN73</accession>
<keyword evidence="3" id="KW-1185">Reference proteome</keyword>
<name>A0ABS5KN73_9ACTN</name>
<proteinExistence type="predicted"/>
<gene>
    <name evidence="2" type="ORF">KGQ19_11385</name>
</gene>
<evidence type="ECO:0000313" key="2">
    <source>
        <dbReference type="EMBL" id="MBS2547475.1"/>
    </source>
</evidence>
<reference evidence="2 3" key="1">
    <citation type="submission" date="2020-02" db="EMBL/GenBank/DDBJ databases">
        <title>Acidophilic actinobacteria isolated from forest soil.</title>
        <authorList>
            <person name="Golinska P."/>
        </authorList>
    </citation>
    <scope>NUCLEOTIDE SEQUENCE [LARGE SCALE GENOMIC DNA]</scope>
    <source>
        <strain evidence="2 3">NL8</strain>
    </source>
</reference>
<organism evidence="2 3">
    <name type="scientific">Catenulispora pinistramenti</name>
    <dbReference type="NCBI Taxonomy" id="2705254"/>
    <lineage>
        <taxon>Bacteria</taxon>
        <taxon>Bacillati</taxon>
        <taxon>Actinomycetota</taxon>
        <taxon>Actinomycetes</taxon>
        <taxon>Catenulisporales</taxon>
        <taxon>Catenulisporaceae</taxon>
        <taxon>Catenulispora</taxon>
    </lineage>
</organism>